<dbReference type="Gene3D" id="3.40.50.300">
    <property type="entry name" value="P-loop containing nucleotide triphosphate hydrolases"/>
    <property type="match status" value="1"/>
</dbReference>
<evidence type="ECO:0000313" key="3">
    <source>
        <dbReference type="Proteomes" id="UP000182400"/>
    </source>
</evidence>
<evidence type="ECO:0000259" key="1">
    <source>
        <dbReference type="Pfam" id="PF07693"/>
    </source>
</evidence>
<sequence length="627" mass="72106">MSPNDHISKFLMEYCFLKTAPQYAVLLKGSWGSGKTWFIQKTIKQIRERDGKELYVSLYGVNSFSAIEEEFYRQLHPILSSKGMALTGKIITGLAKATLKIDFNQDGKDDGSLNVSVPDIKIPDYLTNTAGLVLIFDDLERCSIPINEVLGYINHFVEHQDYKVILVANETEILLEVDGNHARASSYKRIKEKLIGKSFEIQSDVDSAILGFVNEIGAKAQPYLHLETIKETYTQSTYNNLRHLRQALWDFSRLHEHLTHEAAKSTPLVTHLLKFFLALSCEIRQGLMSAKDITSFRADYITYLVRLKANNIEEPLVVKLKQKYPNMDVNTLLLEPKTWEDILDNSVINPTDIAEQLNNSHYLISKNTPDWVKLWHYNNLQDQEFEQLLERVRIEVSRRSIRDADTLKHIYGIFFNLSEKSIITDNPAQLLEDAKKYIDELKLSNQIDANERHNTYSTSESSRGLGYQGRETPEFKELSNYIIDRASEVYIESLPNQAKELLEILKSDPAEFSKKLFHSNTGDSRYFEIPILEYIDPTEFVTTLTSIDRSGLYPACYFLKERYSIPQFNKSLASELGWLKEVRTKLDALRTQNIGKLSHHIYGWVIENHINNGITQLENSLDPNQSV</sequence>
<gene>
    <name evidence="2" type="ORF">SAMN05216601_11638</name>
</gene>
<organism evidence="2 3">
    <name type="scientific">Ectopseudomonas composti</name>
    <dbReference type="NCBI Taxonomy" id="658457"/>
    <lineage>
        <taxon>Bacteria</taxon>
        <taxon>Pseudomonadati</taxon>
        <taxon>Pseudomonadota</taxon>
        <taxon>Gammaproteobacteria</taxon>
        <taxon>Pseudomonadales</taxon>
        <taxon>Pseudomonadaceae</taxon>
        <taxon>Ectopseudomonas</taxon>
    </lineage>
</organism>
<dbReference type="InterPro" id="IPR027417">
    <property type="entry name" value="P-loop_NTPase"/>
</dbReference>
<dbReference type="SUPFAM" id="SSF52540">
    <property type="entry name" value="P-loop containing nucleoside triphosphate hydrolases"/>
    <property type="match status" value="1"/>
</dbReference>
<dbReference type="OrthoDB" id="88903at2"/>
<name>A0A1I5RLC4_9GAMM</name>
<dbReference type="EMBL" id="FOWP01000016">
    <property type="protein sequence ID" value="SFP59345.1"/>
    <property type="molecule type" value="Genomic_DNA"/>
</dbReference>
<accession>A0A1I5RLC4</accession>
<dbReference type="Proteomes" id="UP000182400">
    <property type="component" value="Unassembled WGS sequence"/>
</dbReference>
<dbReference type="RefSeq" id="WP_074941394.1">
    <property type="nucleotide sequence ID" value="NZ_FOWP01000016.1"/>
</dbReference>
<evidence type="ECO:0000313" key="2">
    <source>
        <dbReference type="EMBL" id="SFP59345.1"/>
    </source>
</evidence>
<dbReference type="AlphaFoldDB" id="A0A1I5RLC4"/>
<reference evidence="2 3" key="1">
    <citation type="submission" date="2016-10" db="EMBL/GenBank/DDBJ databases">
        <authorList>
            <person name="de Groot N.N."/>
        </authorList>
    </citation>
    <scope>NUCLEOTIDE SEQUENCE [LARGE SCALE GENOMIC DNA]</scope>
    <source>
        <strain evidence="2 3">CCUG 59231</strain>
    </source>
</reference>
<feature type="domain" description="KAP NTPase" evidence="1">
    <location>
        <begin position="8"/>
        <end position="256"/>
    </location>
</feature>
<dbReference type="Pfam" id="PF07693">
    <property type="entry name" value="KAP_NTPase"/>
    <property type="match status" value="1"/>
</dbReference>
<protein>
    <submittedName>
        <fullName evidence="2">KAP family P-loop domain-containing protein</fullName>
    </submittedName>
</protein>
<dbReference type="InterPro" id="IPR011646">
    <property type="entry name" value="KAP_P-loop"/>
</dbReference>
<proteinExistence type="predicted"/>